<feature type="transmembrane region" description="Helical" evidence="1">
    <location>
        <begin position="33"/>
        <end position="52"/>
    </location>
</feature>
<keyword evidence="1" id="KW-1133">Transmembrane helix</keyword>
<comment type="caution">
    <text evidence="2">The sequence shown here is derived from an EMBL/GenBank/DDBJ whole genome shotgun (WGS) entry which is preliminary data.</text>
</comment>
<organism evidence="2 3">
    <name type="scientific">Sulfobacillus benefaciens</name>
    <dbReference type="NCBI Taxonomy" id="453960"/>
    <lineage>
        <taxon>Bacteria</taxon>
        <taxon>Bacillati</taxon>
        <taxon>Bacillota</taxon>
        <taxon>Clostridia</taxon>
        <taxon>Eubacteriales</taxon>
        <taxon>Clostridiales Family XVII. Incertae Sedis</taxon>
        <taxon>Sulfobacillus</taxon>
    </lineage>
</organism>
<reference evidence="2 3" key="1">
    <citation type="journal article" date="2014" name="BMC Genomics">
        <title>Comparison of environmental and isolate Sulfobacillus genomes reveals diverse carbon, sulfur, nitrogen, and hydrogen metabolisms.</title>
        <authorList>
            <person name="Justice N.B."/>
            <person name="Norman A."/>
            <person name="Brown C.T."/>
            <person name="Singh A."/>
            <person name="Thomas B.C."/>
            <person name="Banfield J.F."/>
        </authorList>
    </citation>
    <scope>NUCLEOTIDE SEQUENCE [LARGE SCALE GENOMIC DNA]</scope>
    <source>
        <strain evidence="2">AMDSBA4</strain>
    </source>
</reference>
<proteinExistence type="predicted"/>
<dbReference type="InterPro" id="IPR058247">
    <property type="entry name" value="DUF1453"/>
</dbReference>
<feature type="transmembrane region" description="Helical" evidence="1">
    <location>
        <begin position="136"/>
        <end position="156"/>
    </location>
</feature>
<keyword evidence="1" id="KW-0812">Transmembrane</keyword>
<dbReference type="Proteomes" id="UP000242972">
    <property type="component" value="Unassembled WGS sequence"/>
</dbReference>
<feature type="transmembrane region" description="Helical" evidence="1">
    <location>
        <begin position="6"/>
        <end position="21"/>
    </location>
</feature>
<feature type="transmembrane region" description="Helical" evidence="1">
    <location>
        <begin position="58"/>
        <end position="76"/>
    </location>
</feature>
<dbReference type="EMBL" id="PXYW01000149">
    <property type="protein sequence ID" value="PSR25613.1"/>
    <property type="molecule type" value="Genomic_DNA"/>
</dbReference>
<dbReference type="Pfam" id="PF07301">
    <property type="entry name" value="DUF1453"/>
    <property type="match status" value="1"/>
</dbReference>
<keyword evidence="1" id="KW-0472">Membrane</keyword>
<sequence length="172" mass="19062">MKLASSLPLVILIVVVVALRARRTMTSQSVRPVMLIGRLVVLGLLSIVILLGMVPQTMMFLGIIVGLGTGLVLAFYSLKHTQFDSAHDGLRYKTNPYIGGIVLLLVVLRIVVDIHSSSSIFQNQNSPHATMAVSQGPLTVFLYFLFLGYWMFYYIGVLRRSRDLLKEPPATN</sequence>
<evidence type="ECO:0008006" key="4">
    <source>
        <dbReference type="Google" id="ProtNLM"/>
    </source>
</evidence>
<feature type="transmembrane region" description="Helical" evidence="1">
    <location>
        <begin position="97"/>
        <end position="116"/>
    </location>
</feature>
<evidence type="ECO:0000313" key="3">
    <source>
        <dbReference type="Proteomes" id="UP000242972"/>
    </source>
</evidence>
<evidence type="ECO:0000256" key="1">
    <source>
        <dbReference type="SAM" id="Phobius"/>
    </source>
</evidence>
<protein>
    <recommendedName>
        <fullName evidence="4">DUF1453 domain-containing protein</fullName>
    </recommendedName>
</protein>
<dbReference type="AlphaFoldDB" id="A0A2T2WTU3"/>
<evidence type="ECO:0000313" key="2">
    <source>
        <dbReference type="EMBL" id="PSR25613.1"/>
    </source>
</evidence>
<gene>
    <name evidence="2" type="ORF">C7B46_20585</name>
</gene>
<name>A0A2T2WTU3_9FIRM</name>
<accession>A0A2T2WTU3</accession>